<sequence length="67" mass="8197">MLEPDWNTASLKEYQHQESRDEDQPERDWRGERLDPARFYMIYNDEIFDTEEALDFLEHLGAEDFKN</sequence>
<feature type="region of interest" description="Disordered" evidence="1">
    <location>
        <begin position="1"/>
        <end position="31"/>
    </location>
</feature>
<dbReference type="Proteomes" id="UP001229832">
    <property type="component" value="Chromosome"/>
</dbReference>
<name>A0ABD7ZCK2_LACZE</name>
<dbReference type="RefSeq" id="WP_005711347.1">
    <property type="nucleotide sequence ID" value="NZ_CP132485.1"/>
</dbReference>
<reference evidence="2 3" key="1">
    <citation type="submission" date="2023-08" db="EMBL/GenBank/DDBJ databases">
        <authorList>
            <person name="Buchebner-Jance M."/>
        </authorList>
    </citation>
    <scope>NUCLEOTIDE SEQUENCE [LARGE SCALE GENOMIC DNA]</scope>
    <source>
        <strain evidence="2 3">NCIMB 15475</strain>
    </source>
</reference>
<accession>A0ABD7ZCK2</accession>
<dbReference type="AlphaFoldDB" id="A0ABD7ZCK2"/>
<organism evidence="2 3">
    <name type="scientific">Lacticaseibacillus zeae subsp. silagei</name>
    <dbReference type="NCBI Taxonomy" id="3068307"/>
    <lineage>
        <taxon>Bacteria</taxon>
        <taxon>Bacillati</taxon>
        <taxon>Bacillota</taxon>
        <taxon>Bacilli</taxon>
        <taxon>Lactobacillales</taxon>
        <taxon>Lactobacillaceae</taxon>
        <taxon>Lacticaseibacillus</taxon>
    </lineage>
</organism>
<evidence type="ECO:0000313" key="3">
    <source>
        <dbReference type="Proteomes" id="UP001229832"/>
    </source>
</evidence>
<protein>
    <submittedName>
        <fullName evidence="2">Uncharacterized protein</fullName>
    </submittedName>
</protein>
<keyword evidence="3" id="KW-1185">Reference proteome</keyword>
<dbReference type="EMBL" id="CP132485">
    <property type="protein sequence ID" value="WLV84636.1"/>
    <property type="molecule type" value="Genomic_DNA"/>
</dbReference>
<evidence type="ECO:0000313" key="2">
    <source>
        <dbReference type="EMBL" id="WLV84636.1"/>
    </source>
</evidence>
<evidence type="ECO:0000256" key="1">
    <source>
        <dbReference type="SAM" id="MobiDB-lite"/>
    </source>
</evidence>
<gene>
    <name evidence="2" type="ORF">LACZS2_001113</name>
</gene>
<proteinExistence type="predicted"/>